<sequence>MLFYEESFWDWLSVLVVIMLYAAYGSNLHPDRLRERVPSACLRGSAVLEGWGLRFEKRSPDGSSKCSVVPSSEILHVAVYEMLPAEKPILDQFEHAGIGYVEQEIHVPGFGTCFWYVAHESHVDPHLRPYGWYKELVLVGCGHHQFPSDYVERIRQVPHIEDPDVQRHEKWMSLVNHIQHSSL</sequence>
<keyword evidence="1" id="KW-0812">Transmembrane</keyword>
<dbReference type="RefSeq" id="WP_313831394.1">
    <property type="nucleotide sequence ID" value="NZ_JAQOUE010000001.1"/>
</dbReference>
<dbReference type="InterPro" id="IPR036568">
    <property type="entry name" value="GGCT-like_sf"/>
</dbReference>
<dbReference type="Gene3D" id="3.10.490.10">
    <property type="entry name" value="Gamma-glutamyl cyclotransferase-like"/>
    <property type="match status" value="1"/>
</dbReference>
<evidence type="ECO:0000313" key="3">
    <source>
        <dbReference type="Proteomes" id="UP001250932"/>
    </source>
</evidence>
<evidence type="ECO:0000313" key="2">
    <source>
        <dbReference type="EMBL" id="MDT7041035.1"/>
    </source>
</evidence>
<accession>A0ABU3K3S0</accession>
<dbReference type="SUPFAM" id="SSF110857">
    <property type="entry name" value="Gamma-glutamyl cyclotransferase-like"/>
    <property type="match status" value="1"/>
</dbReference>
<keyword evidence="3" id="KW-1185">Reference proteome</keyword>
<feature type="transmembrane region" description="Helical" evidence="1">
    <location>
        <begin position="6"/>
        <end position="24"/>
    </location>
</feature>
<reference evidence="2 3" key="1">
    <citation type="journal article" date="2023" name="ISME J.">
        <title>Cultivation and genomic characterization of novel and ubiquitous marine nitrite-oxidizing bacteria from the Nitrospirales.</title>
        <authorList>
            <person name="Mueller A.J."/>
            <person name="Daebeler A."/>
            <person name="Herbold C.W."/>
            <person name="Kirkegaard R.H."/>
            <person name="Daims H."/>
        </authorList>
    </citation>
    <scope>NUCLEOTIDE SEQUENCE [LARGE SCALE GENOMIC DNA]</scope>
    <source>
        <strain evidence="2 3">EB</strain>
    </source>
</reference>
<dbReference type="Proteomes" id="UP001250932">
    <property type="component" value="Unassembled WGS sequence"/>
</dbReference>
<name>A0ABU3K3S0_9BACT</name>
<dbReference type="CDD" id="cd06661">
    <property type="entry name" value="GGCT_like"/>
    <property type="match status" value="1"/>
</dbReference>
<proteinExistence type="predicted"/>
<evidence type="ECO:0000256" key="1">
    <source>
        <dbReference type="SAM" id="Phobius"/>
    </source>
</evidence>
<protein>
    <submittedName>
        <fullName evidence="2">Gamma-glutamylcyclotransferase</fullName>
    </submittedName>
</protein>
<gene>
    <name evidence="2" type="ORF">PPG34_01655</name>
</gene>
<comment type="caution">
    <text evidence="2">The sequence shown here is derived from an EMBL/GenBank/DDBJ whole genome shotgun (WGS) entry which is preliminary data.</text>
</comment>
<dbReference type="EMBL" id="JAQOUE010000001">
    <property type="protein sequence ID" value="MDT7041035.1"/>
    <property type="molecule type" value="Genomic_DNA"/>
</dbReference>
<organism evidence="2 3">
    <name type="scientific">Candidatus Nitronereus thalassa</name>
    <dbReference type="NCBI Taxonomy" id="3020898"/>
    <lineage>
        <taxon>Bacteria</taxon>
        <taxon>Pseudomonadati</taxon>
        <taxon>Nitrospirota</taxon>
        <taxon>Nitrospiria</taxon>
        <taxon>Nitrospirales</taxon>
        <taxon>Nitrospiraceae</taxon>
        <taxon>Candidatus Nitronereus</taxon>
    </lineage>
</organism>
<keyword evidence="1" id="KW-0472">Membrane</keyword>
<keyword evidence="1" id="KW-1133">Transmembrane helix</keyword>
<dbReference type="InterPro" id="IPR013024">
    <property type="entry name" value="GGCT-like"/>
</dbReference>